<sequence>MRLSSRAIISLTLLATLAGCSGTSKNTGVLIDSKVIGLEYSTVALPNVRVTDEEGNFTYYGENDTVTFRIGGITLGSAPATSKIPLTALVSGGDALPDTVINRARFLQTLDSDNDPSNGITIDSATRAALVGKSLRFDANFAADFAALNTGKTLRSAAVSREHLEASLAAEFGRSNTSTVNVAGIGDIQITKLLIDDSGANYHVPYSGKDSLNADTFGKELATAYPKGLPFAFGSGIRYKGSNADGSMDFWYTGDRGPNGDSPDAPDNTSGSASTLKSKVFLVPSFNPAFGVVRVKDGVATPLSKIALHDESNVLLTGLPIAAGSPAPKADVPLTDKLDQLPFVASGTYGLDPEGIDTDSNGNLWMSDEYGPFMFKVNPANGQVLQRLYPGSGLPAVLANRQLNRGLEGIAVTPNGKIYGLMQSVLDLPTSGTKPKDTGSLLRIVEIDPVNNTTKMFAYFHDYDDDTPANSIYSKSNDAKMGDLIALDNTRFLVIEQGAFKNDSGNVHNVVYLIDISGATDLYAGNTDLLVSGKLPEYTKSRKALTCATATTPIVPIRKLKLFDLKQPSPSFNWLAEKAEGLAVLPDGKTIVISNDNDFGLSARTEDSATPVNKLKGDDCVIDASKTILTNKGGCDLSKNAALVAPFKYIIGAGKTDERPSRLWFFKMPNALSTLTVPAFTAPACGP</sequence>
<dbReference type="AlphaFoldDB" id="A0A2T5MGQ1"/>
<evidence type="ECO:0000313" key="5">
    <source>
        <dbReference type="Proteomes" id="UP000244248"/>
    </source>
</evidence>
<evidence type="ECO:0000256" key="2">
    <source>
        <dbReference type="SAM" id="SignalP"/>
    </source>
</evidence>
<dbReference type="OrthoDB" id="384721at2"/>
<evidence type="ECO:0000313" key="4">
    <source>
        <dbReference type="EMBL" id="PTU31765.1"/>
    </source>
</evidence>
<feature type="chain" id="PRO_5015494343" description="Phytase-like domain-containing protein" evidence="2">
    <location>
        <begin position="19"/>
        <end position="687"/>
    </location>
</feature>
<dbReference type="RefSeq" id="WP_107940319.1">
    <property type="nucleotide sequence ID" value="NZ_QANS01000003.1"/>
</dbReference>
<keyword evidence="5" id="KW-1185">Reference proteome</keyword>
<gene>
    <name evidence="4" type="ORF">CJD38_10740</name>
</gene>
<name>A0A2T5MGQ1_9GAMM</name>
<keyword evidence="2" id="KW-0732">Signal</keyword>
<accession>A0A2T5MGQ1</accession>
<dbReference type="Pfam" id="PF13449">
    <property type="entry name" value="Phytase-like"/>
    <property type="match status" value="1"/>
</dbReference>
<reference evidence="4 5" key="1">
    <citation type="submission" date="2018-04" db="EMBL/GenBank/DDBJ databases">
        <title>Novel species isolated from glacier.</title>
        <authorList>
            <person name="Liu Q."/>
            <person name="Xin Y.-H."/>
        </authorList>
    </citation>
    <scope>NUCLEOTIDE SEQUENCE [LARGE SCALE GENOMIC DNA]</scope>
    <source>
        <strain evidence="4 5">GT1R17</strain>
    </source>
</reference>
<evidence type="ECO:0000256" key="1">
    <source>
        <dbReference type="SAM" id="MobiDB-lite"/>
    </source>
</evidence>
<organism evidence="4 5">
    <name type="scientific">Stenotrophobium rhamnosiphilum</name>
    <dbReference type="NCBI Taxonomy" id="2029166"/>
    <lineage>
        <taxon>Bacteria</taxon>
        <taxon>Pseudomonadati</taxon>
        <taxon>Pseudomonadota</taxon>
        <taxon>Gammaproteobacteria</taxon>
        <taxon>Nevskiales</taxon>
        <taxon>Nevskiaceae</taxon>
        <taxon>Stenotrophobium</taxon>
    </lineage>
</organism>
<dbReference type="PANTHER" id="PTHR37957:SF1">
    <property type="entry name" value="PHYTASE-LIKE DOMAIN-CONTAINING PROTEIN"/>
    <property type="match status" value="1"/>
</dbReference>
<evidence type="ECO:0000259" key="3">
    <source>
        <dbReference type="Pfam" id="PF13449"/>
    </source>
</evidence>
<feature type="region of interest" description="Disordered" evidence="1">
    <location>
        <begin position="253"/>
        <end position="272"/>
    </location>
</feature>
<comment type="caution">
    <text evidence="4">The sequence shown here is derived from an EMBL/GenBank/DDBJ whole genome shotgun (WGS) entry which is preliminary data.</text>
</comment>
<dbReference type="PANTHER" id="PTHR37957">
    <property type="entry name" value="BLR7070 PROTEIN"/>
    <property type="match status" value="1"/>
</dbReference>
<feature type="signal peptide" evidence="2">
    <location>
        <begin position="1"/>
        <end position="18"/>
    </location>
</feature>
<dbReference type="PROSITE" id="PS51257">
    <property type="entry name" value="PROKAR_LIPOPROTEIN"/>
    <property type="match status" value="1"/>
</dbReference>
<proteinExistence type="predicted"/>
<dbReference type="Proteomes" id="UP000244248">
    <property type="component" value="Unassembled WGS sequence"/>
</dbReference>
<dbReference type="InterPro" id="IPR027372">
    <property type="entry name" value="Phytase-like_dom"/>
</dbReference>
<dbReference type="EMBL" id="QANS01000003">
    <property type="protein sequence ID" value="PTU31765.1"/>
    <property type="molecule type" value="Genomic_DNA"/>
</dbReference>
<dbReference type="SUPFAM" id="SSF101898">
    <property type="entry name" value="NHL repeat"/>
    <property type="match status" value="1"/>
</dbReference>
<feature type="domain" description="Phytase-like" evidence="3">
    <location>
        <begin position="343"/>
        <end position="599"/>
    </location>
</feature>
<protein>
    <recommendedName>
        <fullName evidence="3">Phytase-like domain-containing protein</fullName>
    </recommendedName>
</protein>